<protein>
    <submittedName>
        <fullName evidence="3">Diguanylate cyclase (GGDEF)-like protein</fullName>
    </submittedName>
</protein>
<proteinExistence type="predicted"/>
<dbReference type="Pfam" id="PF00990">
    <property type="entry name" value="GGDEF"/>
    <property type="match status" value="1"/>
</dbReference>
<dbReference type="InterPro" id="IPR043128">
    <property type="entry name" value="Rev_trsase/Diguanyl_cyclase"/>
</dbReference>
<dbReference type="PROSITE" id="PS50887">
    <property type="entry name" value="GGDEF"/>
    <property type="match status" value="1"/>
</dbReference>
<dbReference type="CDD" id="cd01949">
    <property type="entry name" value="GGDEF"/>
    <property type="match status" value="1"/>
</dbReference>
<keyword evidence="1" id="KW-0812">Transmembrane</keyword>
<name>A0A2T0W952_9LACT</name>
<evidence type="ECO:0000259" key="2">
    <source>
        <dbReference type="PROSITE" id="PS50887"/>
    </source>
</evidence>
<keyword evidence="1" id="KW-0472">Membrane</keyword>
<dbReference type="OrthoDB" id="9759607at2"/>
<dbReference type="SUPFAM" id="SSF55073">
    <property type="entry name" value="Nucleotide cyclase"/>
    <property type="match status" value="1"/>
</dbReference>
<dbReference type="GO" id="GO:0052621">
    <property type="term" value="F:diguanylate cyclase activity"/>
    <property type="evidence" value="ECO:0007669"/>
    <property type="project" value="TreeGrafter"/>
</dbReference>
<organism evidence="3 4">
    <name type="scientific">Alkalibacterium olivapovliticus</name>
    <dbReference type="NCBI Taxonomy" id="99907"/>
    <lineage>
        <taxon>Bacteria</taxon>
        <taxon>Bacillati</taxon>
        <taxon>Bacillota</taxon>
        <taxon>Bacilli</taxon>
        <taxon>Lactobacillales</taxon>
        <taxon>Carnobacteriaceae</taxon>
        <taxon>Alkalibacterium</taxon>
    </lineage>
</organism>
<dbReference type="RefSeq" id="WP_106191624.1">
    <property type="nucleotide sequence ID" value="NZ_PVTO01000005.1"/>
</dbReference>
<accession>A0A2T0W952</accession>
<dbReference type="EMBL" id="PVTO01000005">
    <property type="protein sequence ID" value="PRY83227.1"/>
    <property type="molecule type" value="Genomic_DNA"/>
</dbReference>
<dbReference type="InterPro" id="IPR050469">
    <property type="entry name" value="Diguanylate_Cyclase"/>
</dbReference>
<reference evidence="3 4" key="1">
    <citation type="submission" date="2018-03" db="EMBL/GenBank/DDBJ databases">
        <title>Genomic Encyclopedia of Archaeal and Bacterial Type Strains, Phase II (KMG-II): from individual species to whole genera.</title>
        <authorList>
            <person name="Goeker M."/>
        </authorList>
    </citation>
    <scope>NUCLEOTIDE SEQUENCE [LARGE SCALE GENOMIC DNA]</scope>
    <source>
        <strain evidence="3 4">DSM 13175</strain>
    </source>
</reference>
<evidence type="ECO:0000313" key="3">
    <source>
        <dbReference type="EMBL" id="PRY83227.1"/>
    </source>
</evidence>
<keyword evidence="4" id="KW-1185">Reference proteome</keyword>
<keyword evidence="1" id="KW-1133">Transmembrane helix</keyword>
<dbReference type="GO" id="GO:1902201">
    <property type="term" value="P:negative regulation of bacterial-type flagellum-dependent cell motility"/>
    <property type="evidence" value="ECO:0007669"/>
    <property type="project" value="TreeGrafter"/>
</dbReference>
<dbReference type="Proteomes" id="UP000238205">
    <property type="component" value="Unassembled WGS sequence"/>
</dbReference>
<gene>
    <name evidence="3" type="ORF">CLV38_1056</name>
</gene>
<feature type="transmembrane region" description="Helical" evidence="1">
    <location>
        <begin position="179"/>
        <end position="199"/>
    </location>
</feature>
<dbReference type="InterPro" id="IPR029016">
    <property type="entry name" value="GAF-like_dom_sf"/>
</dbReference>
<feature type="transmembrane region" description="Helical" evidence="1">
    <location>
        <begin position="61"/>
        <end position="94"/>
    </location>
</feature>
<dbReference type="SMART" id="SM00267">
    <property type="entry name" value="GGDEF"/>
    <property type="match status" value="1"/>
</dbReference>
<dbReference type="Gene3D" id="3.30.70.270">
    <property type="match status" value="1"/>
</dbReference>
<dbReference type="FunFam" id="3.30.70.270:FF:000001">
    <property type="entry name" value="Diguanylate cyclase domain protein"/>
    <property type="match status" value="1"/>
</dbReference>
<feature type="transmembrane region" description="Helical" evidence="1">
    <location>
        <begin position="205"/>
        <end position="226"/>
    </location>
</feature>
<feature type="transmembrane region" description="Helical" evidence="1">
    <location>
        <begin position="12"/>
        <end position="28"/>
    </location>
</feature>
<dbReference type="SUPFAM" id="SSF55781">
    <property type="entry name" value="GAF domain-like"/>
    <property type="match status" value="1"/>
</dbReference>
<feature type="domain" description="GGDEF" evidence="2">
    <location>
        <begin position="426"/>
        <end position="567"/>
    </location>
</feature>
<dbReference type="PANTHER" id="PTHR45138">
    <property type="entry name" value="REGULATORY COMPONENTS OF SENSORY TRANSDUCTION SYSTEM"/>
    <property type="match status" value="1"/>
</dbReference>
<dbReference type="AlphaFoldDB" id="A0A2T0W952"/>
<feature type="transmembrane region" description="Helical" evidence="1">
    <location>
        <begin position="106"/>
        <end position="126"/>
    </location>
</feature>
<feature type="transmembrane region" description="Helical" evidence="1">
    <location>
        <begin position="146"/>
        <end position="167"/>
    </location>
</feature>
<dbReference type="InterPro" id="IPR029787">
    <property type="entry name" value="Nucleotide_cyclase"/>
</dbReference>
<dbReference type="InterPro" id="IPR000160">
    <property type="entry name" value="GGDEF_dom"/>
</dbReference>
<feature type="transmembrane region" description="Helical" evidence="1">
    <location>
        <begin position="35"/>
        <end position="55"/>
    </location>
</feature>
<dbReference type="GO" id="GO:0005886">
    <property type="term" value="C:plasma membrane"/>
    <property type="evidence" value="ECO:0007669"/>
    <property type="project" value="TreeGrafter"/>
</dbReference>
<evidence type="ECO:0000256" key="1">
    <source>
        <dbReference type="SAM" id="Phobius"/>
    </source>
</evidence>
<dbReference type="Gene3D" id="3.30.450.40">
    <property type="match status" value="1"/>
</dbReference>
<dbReference type="PANTHER" id="PTHR45138:SF9">
    <property type="entry name" value="DIGUANYLATE CYCLASE DGCM-RELATED"/>
    <property type="match status" value="1"/>
</dbReference>
<evidence type="ECO:0000313" key="4">
    <source>
        <dbReference type="Proteomes" id="UP000238205"/>
    </source>
</evidence>
<dbReference type="GO" id="GO:0043709">
    <property type="term" value="P:cell adhesion involved in single-species biofilm formation"/>
    <property type="evidence" value="ECO:0007669"/>
    <property type="project" value="TreeGrafter"/>
</dbReference>
<dbReference type="NCBIfam" id="TIGR00254">
    <property type="entry name" value="GGDEF"/>
    <property type="match status" value="1"/>
</dbReference>
<sequence>MISTLKKRLIWISYLVFSPLLFYIVYHFSPETPDFMTIEFSIFVVLSIIVALYPIQTEDTILFLINGVSLSTFVLFGLFAELVLTTLALIALMIRSNIKADEHYRYPLNLLMFQLLSVLSAGSYYLLNPYINPLSFYNHSLTLLVIYMFVHLIGNQLGLYVISRYYFRNKEIKLYDSHLKFSIITCLFTVPVSFILIYLVEELSIIGALIGAIPFVTITLGLNFFYKSKMNSTYLKKVNSLAKNLTEKKRRSEVIETYVKSLAQIFPVDALSYFTVSPEEELHRIVVYQETKGIETMKEAFLVNNQSILKQATWAKDILYFSRSSDWKKYCINDITYPAESALVLPVLSNNEVTELILLSHRTKNMYNDMIVSLIKILHQYFAVALDNAVYYEQLELNSETDYLTSLPNLKGFSKKLEEALAGSLESVSLIVMDLDRFKLTNDTYGHQAGNEILKQVARLLESSVISNQLVARYGGEEFVLLLPGYSKKEAGELAEGIRNQIDRHSFTISQSIQNTTSSSVSVTASLGVATYPEDAREADELITTADKAMYIGSKQKGRNRVTIAKKGSYQNAVKETS</sequence>
<comment type="caution">
    <text evidence="3">The sequence shown here is derived from an EMBL/GenBank/DDBJ whole genome shotgun (WGS) entry which is preliminary data.</text>
</comment>